<evidence type="ECO:0000313" key="2">
    <source>
        <dbReference type="Proteomes" id="UP000034961"/>
    </source>
</evidence>
<dbReference type="AlphaFoldDB" id="A0A0G0UZ02"/>
<gene>
    <name evidence="1" type="ORF">UU41_C0016G0011</name>
</gene>
<proteinExistence type="predicted"/>
<dbReference type="EMBL" id="LCAN01000016">
    <property type="protein sequence ID" value="KKR93964.1"/>
    <property type="molecule type" value="Genomic_DNA"/>
</dbReference>
<accession>A0A0G0UZ02</accession>
<sequence>MAEQVELDDSETLIAELVSNITAFIEEENLVGETFSAAQILESLGFDISGWNGWNVLPDDHKLILAESFSRVFGVNLNELEPHRLREPFRDEYAEVSYFGTNNSRIAIRQGVFDDGNVDFEIVITLPL</sequence>
<dbReference type="Proteomes" id="UP000034961">
    <property type="component" value="Unassembled WGS sequence"/>
</dbReference>
<name>A0A0G0UZ02_9BACT</name>
<organism evidence="1 2">
    <name type="scientific">Candidatus Roizmanbacteria bacterium GW2011_GWA1_41_13</name>
    <dbReference type="NCBI Taxonomy" id="1618474"/>
    <lineage>
        <taxon>Bacteria</taxon>
        <taxon>Candidatus Roizmaniibacteriota</taxon>
    </lineage>
</organism>
<comment type="caution">
    <text evidence="1">The sequence shown here is derived from an EMBL/GenBank/DDBJ whole genome shotgun (WGS) entry which is preliminary data.</text>
</comment>
<reference evidence="1 2" key="1">
    <citation type="journal article" date="2015" name="Nature">
        <title>rRNA introns, odd ribosomes, and small enigmatic genomes across a large radiation of phyla.</title>
        <authorList>
            <person name="Brown C.T."/>
            <person name="Hug L.A."/>
            <person name="Thomas B.C."/>
            <person name="Sharon I."/>
            <person name="Castelle C.J."/>
            <person name="Singh A."/>
            <person name="Wilkins M.J."/>
            <person name="Williams K.H."/>
            <person name="Banfield J.F."/>
        </authorList>
    </citation>
    <scope>NUCLEOTIDE SEQUENCE [LARGE SCALE GENOMIC DNA]</scope>
</reference>
<evidence type="ECO:0000313" key="1">
    <source>
        <dbReference type="EMBL" id="KKR93964.1"/>
    </source>
</evidence>
<protein>
    <submittedName>
        <fullName evidence="1">Uncharacterized protein</fullName>
    </submittedName>
</protein>